<feature type="compositionally biased region" description="Polar residues" evidence="1">
    <location>
        <begin position="34"/>
        <end position="45"/>
    </location>
</feature>
<feature type="compositionally biased region" description="Basic residues" evidence="1">
    <location>
        <begin position="331"/>
        <end position="349"/>
    </location>
</feature>
<gene>
    <name evidence="2" type="ORF">I302_05629</name>
    <name evidence="3" type="ORF">I302_107106</name>
</gene>
<evidence type="ECO:0000313" key="4">
    <source>
        <dbReference type="Proteomes" id="UP000092730"/>
    </source>
</evidence>
<evidence type="ECO:0000313" key="3">
    <source>
        <dbReference type="EMBL" id="WVW85070.1"/>
    </source>
</evidence>
<dbReference type="EMBL" id="KI894022">
    <property type="protein sequence ID" value="OCF24170.1"/>
    <property type="molecule type" value="Genomic_DNA"/>
</dbReference>
<reference evidence="2" key="3">
    <citation type="submission" date="2014-01" db="EMBL/GenBank/DDBJ databases">
        <title>Evolution of pathogenesis and genome organization in the Tremellales.</title>
        <authorList>
            <person name="Cuomo C."/>
            <person name="Litvintseva A."/>
            <person name="Heitman J."/>
            <person name="Chen Y."/>
            <person name="Sun S."/>
            <person name="Springer D."/>
            <person name="Dromer F."/>
            <person name="Young S."/>
            <person name="Zeng Q."/>
            <person name="Chapman S."/>
            <person name="Gujja S."/>
            <person name="Saif S."/>
            <person name="Birren B."/>
        </authorList>
    </citation>
    <scope>NUCLEOTIDE SEQUENCE</scope>
    <source>
        <strain evidence="2">CBS 10118</strain>
    </source>
</reference>
<reference evidence="3" key="4">
    <citation type="submission" date="2024-02" db="EMBL/GenBank/DDBJ databases">
        <title>Comparative genomics of Cryptococcus and Kwoniella reveals pathogenesis evolution and contrasting modes of karyotype evolution via chromosome fusion or intercentromeric recombination.</title>
        <authorList>
            <person name="Coelho M.A."/>
            <person name="David-Palma M."/>
            <person name="Shea T."/>
            <person name="Bowers K."/>
            <person name="McGinley-Smith S."/>
            <person name="Mohammad A.W."/>
            <person name="Gnirke A."/>
            <person name="Yurkov A.M."/>
            <person name="Nowrousian M."/>
            <person name="Sun S."/>
            <person name="Cuomo C.A."/>
            <person name="Heitman J."/>
        </authorList>
    </citation>
    <scope>NUCLEOTIDE SEQUENCE</scope>
    <source>
        <strain evidence="3">CBS 10118</strain>
    </source>
</reference>
<dbReference type="GeneID" id="30210028"/>
<reference evidence="3" key="2">
    <citation type="submission" date="2013-07" db="EMBL/GenBank/DDBJ databases">
        <authorList>
            <consortium name="The Broad Institute Genome Sequencing Platform"/>
            <person name="Cuomo C."/>
            <person name="Litvintseva A."/>
            <person name="Chen Y."/>
            <person name="Heitman J."/>
            <person name="Sun S."/>
            <person name="Springer D."/>
            <person name="Dromer F."/>
            <person name="Young S.K."/>
            <person name="Zeng Q."/>
            <person name="Gargeya S."/>
            <person name="Fitzgerald M."/>
            <person name="Abouelleil A."/>
            <person name="Alvarado L."/>
            <person name="Berlin A.M."/>
            <person name="Chapman S.B."/>
            <person name="Dewar J."/>
            <person name="Goldberg J."/>
            <person name="Griggs A."/>
            <person name="Gujja S."/>
            <person name="Hansen M."/>
            <person name="Howarth C."/>
            <person name="Imamovic A."/>
            <person name="Larimer J."/>
            <person name="McCowan C."/>
            <person name="Murphy C."/>
            <person name="Pearson M."/>
            <person name="Priest M."/>
            <person name="Roberts A."/>
            <person name="Saif S."/>
            <person name="Shea T."/>
            <person name="Sykes S."/>
            <person name="Wortman J."/>
            <person name="Nusbaum C."/>
            <person name="Birren B."/>
        </authorList>
    </citation>
    <scope>NUCLEOTIDE SEQUENCE</scope>
    <source>
        <strain evidence="3">CBS 10118</strain>
    </source>
</reference>
<dbReference type="EMBL" id="CP144545">
    <property type="protein sequence ID" value="WVW85070.1"/>
    <property type="molecule type" value="Genomic_DNA"/>
</dbReference>
<protein>
    <submittedName>
        <fullName evidence="2">Uncharacterized protein</fullName>
    </submittedName>
</protein>
<dbReference type="OrthoDB" id="10597440at2759"/>
<accession>A0A1B9FZH7</accession>
<evidence type="ECO:0000313" key="2">
    <source>
        <dbReference type="EMBL" id="OCF24170.1"/>
    </source>
</evidence>
<dbReference type="AlphaFoldDB" id="A0A1B9FZH7"/>
<keyword evidence="4" id="KW-1185">Reference proteome</keyword>
<dbReference type="VEuPathDB" id="FungiDB:I302_05629"/>
<evidence type="ECO:0000256" key="1">
    <source>
        <dbReference type="SAM" id="MobiDB-lite"/>
    </source>
</evidence>
<proteinExistence type="predicted"/>
<reference evidence="2" key="1">
    <citation type="submission" date="2013-07" db="EMBL/GenBank/DDBJ databases">
        <title>The Genome Sequence of Cryptococcus bestiolae CBS10118.</title>
        <authorList>
            <consortium name="The Broad Institute Genome Sequencing Platform"/>
            <person name="Cuomo C."/>
            <person name="Litvintseva A."/>
            <person name="Chen Y."/>
            <person name="Heitman J."/>
            <person name="Sun S."/>
            <person name="Springer D."/>
            <person name="Dromer F."/>
            <person name="Young S.K."/>
            <person name="Zeng Q."/>
            <person name="Gargeya S."/>
            <person name="Fitzgerald M."/>
            <person name="Abouelleil A."/>
            <person name="Alvarado L."/>
            <person name="Berlin A.M."/>
            <person name="Chapman S.B."/>
            <person name="Dewar J."/>
            <person name="Goldberg J."/>
            <person name="Griggs A."/>
            <person name="Gujja S."/>
            <person name="Hansen M."/>
            <person name="Howarth C."/>
            <person name="Imamovic A."/>
            <person name="Larimer J."/>
            <person name="McCowan C."/>
            <person name="Murphy C."/>
            <person name="Pearson M."/>
            <person name="Priest M."/>
            <person name="Roberts A."/>
            <person name="Saif S."/>
            <person name="Shea T."/>
            <person name="Sykes S."/>
            <person name="Wortman J."/>
            <person name="Nusbaum C."/>
            <person name="Birren B."/>
        </authorList>
    </citation>
    <scope>NUCLEOTIDE SEQUENCE [LARGE SCALE GENOMIC DNA]</scope>
    <source>
        <strain evidence="2">CBS 10118</strain>
    </source>
</reference>
<dbReference type="KEGG" id="kbi:30210028"/>
<dbReference type="RefSeq" id="XP_019045240.1">
    <property type="nucleotide sequence ID" value="XM_019192243.1"/>
</dbReference>
<sequence length="349" mass="38858">MALNNNTDQCGFPVRDDNFPVPDSKSGEDVQSYIEPSSSSWNEQDLQGPPWMFTYPLPTSHTTPLTLDSPAIIQTPPGSDTTINPAILSFNSSPHINVESIPMSSTQSYDWPSFARKIFQELNIQGSFPCARWYQSGQNAKGEYTTYKMPKPLPRTEESLNMVVCESMSGHSVILKYPRLSTFGSLGGVSNTRNDEESVQKSFKADGMLVWLSAHSQAITDNASKGYKNVFTKIVENETTGESCVSRQTDRRYFREKPLKLLSLVASHICHTYRNDLGTLTIRDLEEYPEIMKELLLDGTRALLEEASKDERWGIVSTEGERTESASSGKKVCKVQKKKSGGGSGKKKK</sequence>
<feature type="region of interest" description="Disordered" evidence="1">
    <location>
        <begin position="1"/>
        <end position="45"/>
    </location>
</feature>
<feature type="region of interest" description="Disordered" evidence="1">
    <location>
        <begin position="315"/>
        <end position="349"/>
    </location>
</feature>
<dbReference type="Proteomes" id="UP000092730">
    <property type="component" value="Chromosome 5"/>
</dbReference>
<feature type="compositionally biased region" description="Basic and acidic residues" evidence="1">
    <location>
        <begin position="315"/>
        <end position="324"/>
    </location>
</feature>
<name>A0A1B9FZH7_9TREE</name>
<organism evidence="2">
    <name type="scientific">Kwoniella bestiolae CBS 10118</name>
    <dbReference type="NCBI Taxonomy" id="1296100"/>
    <lineage>
        <taxon>Eukaryota</taxon>
        <taxon>Fungi</taxon>
        <taxon>Dikarya</taxon>
        <taxon>Basidiomycota</taxon>
        <taxon>Agaricomycotina</taxon>
        <taxon>Tremellomycetes</taxon>
        <taxon>Tremellales</taxon>
        <taxon>Cryptococcaceae</taxon>
        <taxon>Kwoniella</taxon>
    </lineage>
</organism>